<dbReference type="NCBIfam" id="TIGR00254">
    <property type="entry name" value="GGDEF"/>
    <property type="match status" value="1"/>
</dbReference>
<dbReference type="Proteomes" id="UP000604898">
    <property type="component" value="Unassembled WGS sequence"/>
</dbReference>
<evidence type="ECO:0000256" key="4">
    <source>
        <dbReference type="SAM" id="Phobius"/>
    </source>
</evidence>
<dbReference type="EMBL" id="JAESVD010000007">
    <property type="protein sequence ID" value="MBL4914094.1"/>
    <property type="molecule type" value="Genomic_DNA"/>
</dbReference>
<dbReference type="Gene3D" id="3.30.70.270">
    <property type="match status" value="1"/>
</dbReference>
<evidence type="ECO:0000256" key="2">
    <source>
        <dbReference type="ARBA" id="ARBA00034247"/>
    </source>
</evidence>
<comment type="catalytic activity">
    <reaction evidence="2">
        <text>2 GTP = 3',3'-c-di-GMP + 2 diphosphate</text>
        <dbReference type="Rhea" id="RHEA:24898"/>
        <dbReference type="ChEBI" id="CHEBI:33019"/>
        <dbReference type="ChEBI" id="CHEBI:37565"/>
        <dbReference type="ChEBI" id="CHEBI:58805"/>
        <dbReference type="EC" id="2.7.7.65"/>
    </reaction>
</comment>
<dbReference type="InterPro" id="IPR000160">
    <property type="entry name" value="GGDEF_dom"/>
</dbReference>
<evidence type="ECO:0000313" key="8">
    <source>
        <dbReference type="Proteomes" id="UP000604898"/>
    </source>
</evidence>
<feature type="domain" description="GGDEF" evidence="6">
    <location>
        <begin position="444"/>
        <end position="577"/>
    </location>
</feature>
<dbReference type="PANTHER" id="PTHR45138:SF9">
    <property type="entry name" value="DIGUANYLATE CYCLASE DGCM-RELATED"/>
    <property type="match status" value="1"/>
</dbReference>
<comment type="caution">
    <text evidence="7">The sequence shown here is derived from an EMBL/GenBank/DDBJ whole genome shotgun (WGS) entry which is preliminary data.</text>
</comment>
<dbReference type="Gene3D" id="1.25.40.10">
    <property type="entry name" value="Tetratricopeptide repeat domain"/>
    <property type="match status" value="1"/>
</dbReference>
<keyword evidence="5" id="KW-0732">Signal</keyword>
<dbReference type="PANTHER" id="PTHR45138">
    <property type="entry name" value="REGULATORY COMPONENTS OF SENSORY TRANSDUCTION SYSTEM"/>
    <property type="match status" value="1"/>
</dbReference>
<feature type="chain" id="PRO_5045251035" description="diguanylate cyclase" evidence="5">
    <location>
        <begin position="20"/>
        <end position="595"/>
    </location>
</feature>
<keyword evidence="4" id="KW-0812">Transmembrane</keyword>
<reference evidence="7 8" key="1">
    <citation type="submission" date="2021-01" db="EMBL/GenBank/DDBJ databases">
        <title>Genome sequence of Shewanella schlegeliana JCM 11561.</title>
        <authorList>
            <person name="Zhang H."/>
            <person name="Li C."/>
        </authorList>
    </citation>
    <scope>NUCLEOTIDE SEQUENCE [LARGE SCALE GENOMIC DNA]</scope>
    <source>
        <strain evidence="7 8">JCM 11561</strain>
    </source>
</reference>
<dbReference type="SMART" id="SM00267">
    <property type="entry name" value="GGDEF"/>
    <property type="match status" value="1"/>
</dbReference>
<evidence type="ECO:0000256" key="1">
    <source>
        <dbReference type="ARBA" id="ARBA00012528"/>
    </source>
</evidence>
<dbReference type="SUPFAM" id="SSF55073">
    <property type="entry name" value="Nucleotide cyclase"/>
    <property type="match status" value="1"/>
</dbReference>
<sequence>MKRIVVLCFVIALMHPVYALESRANYDDELSIIDKSFNSSPEKVESLIDNLLSSWEELTEQQQASLMVYQAIQKSYKGDYWSSKELLLQVQKYKVTDELLISIYQYQTANLIALRQYTEAFDLMAKYLEKISSIHDIETKAGAYVRLSNLALNLDANEELRKYSSQALLFAKGTNAKLYCFSLILSAYADYSEFKYSDAKEGFNQSKNFCDNNELPLFGFVAEKGLAEIAIKTDDFENANRLLNNALAGYKKFSYKTEITSVYALLAKTNFRLSQYSQAEEFANKVMDLSDDPSHIVYKAIAAKVLSQRYFELKQYQLAYDYLESHQYYTNLIHDDTKAKANAYQMAKFKHQEQAREIALLNQERQLVEAQKELDQADRTNDVMIMTMLVGSVIFLSLFLLYSHRQKLRYRKLALTDRLTGVYNRGAGQDFAENEFVQVCMRKAHFSVVVLDLDLFKNINDSFGHATGDWTLKHVVSVIKPLIRDSDILTRMGGEEFALFLPYSCEQTALKIAERCKDAIEAIDTKYSGHLFNITASFGVSSNNREDLSLDPVLKRADIALYASKHSGRNRVTLYTPELELQCKSDETQRSLIFN</sequence>
<gene>
    <name evidence="7" type="ORF">JMA39_13300</name>
</gene>
<evidence type="ECO:0000256" key="3">
    <source>
        <dbReference type="SAM" id="Coils"/>
    </source>
</evidence>
<dbReference type="InterPro" id="IPR029787">
    <property type="entry name" value="Nucleotide_cyclase"/>
</dbReference>
<dbReference type="Pfam" id="PF00990">
    <property type="entry name" value="GGDEF"/>
    <property type="match status" value="1"/>
</dbReference>
<keyword evidence="8" id="KW-1185">Reference proteome</keyword>
<feature type="transmembrane region" description="Helical" evidence="4">
    <location>
        <begin position="383"/>
        <end position="402"/>
    </location>
</feature>
<dbReference type="EC" id="2.7.7.65" evidence="1"/>
<feature type="coiled-coil region" evidence="3">
    <location>
        <begin position="351"/>
        <end position="380"/>
    </location>
</feature>
<protein>
    <recommendedName>
        <fullName evidence="1">diguanylate cyclase</fullName>
        <ecNumber evidence="1">2.7.7.65</ecNumber>
    </recommendedName>
</protein>
<evidence type="ECO:0000313" key="7">
    <source>
        <dbReference type="EMBL" id="MBL4914094.1"/>
    </source>
</evidence>
<organism evidence="7 8">
    <name type="scientific">Shewanella schlegeliana</name>
    <dbReference type="NCBI Taxonomy" id="190308"/>
    <lineage>
        <taxon>Bacteria</taxon>
        <taxon>Pseudomonadati</taxon>
        <taxon>Pseudomonadota</taxon>
        <taxon>Gammaproteobacteria</taxon>
        <taxon>Alteromonadales</taxon>
        <taxon>Shewanellaceae</taxon>
        <taxon>Shewanella</taxon>
    </lineage>
</organism>
<evidence type="ECO:0000256" key="5">
    <source>
        <dbReference type="SAM" id="SignalP"/>
    </source>
</evidence>
<keyword evidence="3" id="KW-0175">Coiled coil</keyword>
<feature type="signal peptide" evidence="5">
    <location>
        <begin position="1"/>
        <end position="19"/>
    </location>
</feature>
<accession>A0ABS1T0A3</accession>
<dbReference type="CDD" id="cd01949">
    <property type="entry name" value="GGDEF"/>
    <property type="match status" value="1"/>
</dbReference>
<dbReference type="InterPro" id="IPR011990">
    <property type="entry name" value="TPR-like_helical_dom_sf"/>
</dbReference>
<proteinExistence type="predicted"/>
<keyword evidence="4" id="KW-1133">Transmembrane helix</keyword>
<evidence type="ECO:0000259" key="6">
    <source>
        <dbReference type="PROSITE" id="PS50887"/>
    </source>
</evidence>
<dbReference type="InterPro" id="IPR043128">
    <property type="entry name" value="Rev_trsase/Diguanyl_cyclase"/>
</dbReference>
<keyword evidence="4" id="KW-0472">Membrane</keyword>
<name>A0ABS1T0A3_9GAMM</name>
<dbReference type="SUPFAM" id="SSF48452">
    <property type="entry name" value="TPR-like"/>
    <property type="match status" value="1"/>
</dbReference>
<dbReference type="PROSITE" id="PS50887">
    <property type="entry name" value="GGDEF"/>
    <property type="match status" value="1"/>
</dbReference>
<dbReference type="InterPro" id="IPR050469">
    <property type="entry name" value="Diguanylate_Cyclase"/>
</dbReference>